<dbReference type="EMBL" id="CACRSK010000002">
    <property type="protein sequence ID" value="VYS93587.1"/>
    <property type="molecule type" value="Genomic_DNA"/>
</dbReference>
<evidence type="ECO:0000256" key="1">
    <source>
        <dbReference type="SAM" id="Phobius"/>
    </source>
</evidence>
<dbReference type="AlphaFoldDB" id="A0A6N2SJB0"/>
<keyword evidence="1" id="KW-1133">Transmembrane helix</keyword>
<feature type="transmembrane region" description="Helical" evidence="1">
    <location>
        <begin position="59"/>
        <end position="80"/>
    </location>
</feature>
<proteinExistence type="predicted"/>
<feature type="transmembrane region" description="Helical" evidence="1">
    <location>
        <begin position="101"/>
        <end position="121"/>
    </location>
</feature>
<gene>
    <name evidence="2" type="ORF">CULFYP111_00948</name>
</gene>
<keyword evidence="1" id="KW-0472">Membrane</keyword>
<keyword evidence="1" id="KW-0812">Transmembrane</keyword>
<dbReference type="InterPro" id="IPR029058">
    <property type="entry name" value="AB_hydrolase_fold"/>
</dbReference>
<organism evidence="2">
    <name type="scientific">Campylobacter ureolyticus</name>
    <dbReference type="NCBI Taxonomy" id="827"/>
    <lineage>
        <taxon>Bacteria</taxon>
        <taxon>Pseudomonadati</taxon>
        <taxon>Campylobacterota</taxon>
        <taxon>Epsilonproteobacteria</taxon>
        <taxon>Campylobacterales</taxon>
        <taxon>Campylobacteraceae</taxon>
        <taxon>Campylobacter</taxon>
    </lineage>
</organism>
<evidence type="ECO:0000313" key="2">
    <source>
        <dbReference type="EMBL" id="VYS93587.1"/>
    </source>
</evidence>
<accession>A0A6N2SJB0</accession>
<reference evidence="2" key="1">
    <citation type="submission" date="2019-11" db="EMBL/GenBank/DDBJ databases">
        <authorList>
            <person name="Feng L."/>
        </authorList>
    </citation>
    <scope>NUCLEOTIDE SEQUENCE</scope>
    <source>
        <strain evidence="2">CUreolyticusLFYP111</strain>
    </source>
</reference>
<feature type="transmembrane region" description="Helical" evidence="1">
    <location>
        <begin position="21"/>
        <end position="39"/>
    </location>
</feature>
<sequence length="347" mass="38958">MTGKVKVDQTFTKIFNLKTSSIFKVIILLVLFTTFSFGAENSDDIFYFLQIGLKSWVPTIKSACLWVFWVLVVIDITWTFGKMALSGFEIGELLATLIKKIITIGIFLFLFNVDYWLKILFDSFSQLATNVSSINVTPNTIIANAFDIKAGGVVFAIDLAAKTMRLKDTSLDYSGATKGLIPYPDKNYMITNIEFDKSYMSLSDIMNKVILSTYDSSNNINVIDDNYTVEDIQVICKQDKKVQILKSPSSFQAILYCNTQTNEKILAIRGTEFYNPFQATDEQKRGMARDLQSDTHSLLDNIPKSQYTNMVKLINDNKELLKGATVIGYSLGGTLAKTAAKSFPIIY</sequence>
<name>A0A6N2SJB0_9BACT</name>
<protein>
    <submittedName>
        <fullName evidence="2">Uncharacterized protein</fullName>
    </submittedName>
</protein>
<dbReference type="SUPFAM" id="SSF53474">
    <property type="entry name" value="alpha/beta-Hydrolases"/>
    <property type="match status" value="1"/>
</dbReference>